<proteinExistence type="predicted"/>
<keyword evidence="2" id="KW-1185">Reference proteome</keyword>
<reference evidence="1 2" key="1">
    <citation type="submission" date="2019-04" db="EMBL/GenBank/DDBJ databases">
        <title>Taxonomy of novel Haliea sp. from mangrove soil of West Coast of India.</title>
        <authorList>
            <person name="Verma A."/>
            <person name="Kumar P."/>
            <person name="Krishnamurthi S."/>
        </authorList>
    </citation>
    <scope>NUCLEOTIDE SEQUENCE [LARGE SCALE GENOMIC DNA]</scope>
    <source>
        <strain evidence="1 2">SAOS-164</strain>
    </source>
</reference>
<organism evidence="1 2">
    <name type="scientific">Mangrovimicrobium sediminis</name>
    <dbReference type="NCBI Taxonomy" id="2562682"/>
    <lineage>
        <taxon>Bacteria</taxon>
        <taxon>Pseudomonadati</taxon>
        <taxon>Pseudomonadota</taxon>
        <taxon>Gammaproteobacteria</taxon>
        <taxon>Cellvibrionales</taxon>
        <taxon>Halieaceae</taxon>
        <taxon>Mangrovimicrobium</taxon>
    </lineage>
</organism>
<dbReference type="RefSeq" id="WP_135446550.1">
    <property type="nucleotide sequence ID" value="NZ_SRLE01000017.1"/>
</dbReference>
<dbReference type="OrthoDB" id="5564675at2"/>
<dbReference type="EMBL" id="SRLE01000017">
    <property type="protein sequence ID" value="TGD70985.1"/>
    <property type="molecule type" value="Genomic_DNA"/>
</dbReference>
<accession>A0A4Z0LVA2</accession>
<gene>
    <name evidence="1" type="ORF">E4634_20515</name>
</gene>
<sequence>MQDDYIQEPITETSLSLYFKQRLSEYARRLRPPPHEDTCWYIGSMLERFGRTDHLFAYDNGQYGLRPLALLYGDALEARNEHERCLILQQLGDMALFLGALFPERFTRRGIQQDYVAGMGGSAYDYLADNARRNRHIFAELSHMFTRMLEMVASACTQDRHMGTEDIIALYQHWLDTGDPLAESRLRGLGIALSSSERMH</sequence>
<evidence type="ECO:0000313" key="1">
    <source>
        <dbReference type="EMBL" id="TGD70985.1"/>
    </source>
</evidence>
<evidence type="ECO:0000313" key="2">
    <source>
        <dbReference type="Proteomes" id="UP000298050"/>
    </source>
</evidence>
<dbReference type="AlphaFoldDB" id="A0A4Z0LVA2"/>
<name>A0A4Z0LVA2_9GAMM</name>
<comment type="caution">
    <text evidence="1">The sequence shown here is derived from an EMBL/GenBank/DDBJ whole genome shotgun (WGS) entry which is preliminary data.</text>
</comment>
<protein>
    <submittedName>
        <fullName evidence="1">Uncharacterized protein</fullName>
    </submittedName>
</protein>
<dbReference type="Proteomes" id="UP000298050">
    <property type="component" value="Unassembled WGS sequence"/>
</dbReference>